<dbReference type="SUPFAM" id="SSF56322">
    <property type="entry name" value="ADC synthase"/>
    <property type="match status" value="1"/>
</dbReference>
<evidence type="ECO:0000313" key="2">
    <source>
        <dbReference type="EMBL" id="GLH69126.1"/>
    </source>
</evidence>
<evidence type="ECO:0000259" key="1">
    <source>
        <dbReference type="Pfam" id="PF00425"/>
    </source>
</evidence>
<comment type="caution">
    <text evidence="2">The sequence shown here is derived from an EMBL/GenBank/DDBJ whole genome shotgun (WGS) entry which is preliminary data.</text>
</comment>
<name>A0ABQ5Q3X1_9BACT</name>
<organism evidence="2 3">
    <name type="scientific">Geothrix rubra</name>
    <dbReference type="NCBI Taxonomy" id="2927977"/>
    <lineage>
        <taxon>Bacteria</taxon>
        <taxon>Pseudomonadati</taxon>
        <taxon>Acidobacteriota</taxon>
        <taxon>Holophagae</taxon>
        <taxon>Holophagales</taxon>
        <taxon>Holophagaceae</taxon>
        <taxon>Geothrix</taxon>
    </lineage>
</organism>
<dbReference type="EMBL" id="BSDD01000001">
    <property type="protein sequence ID" value="GLH69126.1"/>
    <property type="molecule type" value="Genomic_DNA"/>
</dbReference>
<proteinExistence type="predicted"/>
<sequence>MHTGGGGDLVGLPGGPVLETRWSGTGWRTTLEGLPLAGSPWEALEAAIRDSRIPWVGAASFELACAEAGLPHRPPAPGTLGQRWTGLRTALHRRPDGALEGWSWASEPPIAGTWGVLAAPPPDPAPPALVLTPRWRPATHRAAVETLRERILAGRFYVANLCVPFEGSLQAEAGDLALAAFRRARPPFGAFLDLGELRLLCLSMERLLMRQGDLLRSEPIKGTVPRHGTEAEDRAAADRLASDPKELAEHTMIVDLVRNDLGRVARPGSVSVPRLRVVEPFSTVQQMVSTVEAQARPGLGLADLLRSVLPGGSVTGAPKHAVCAHLAEAEAGPRGFYCGALGWIAPDGDLDLALPIRTAQIRGDRVTYWAGGGITHRSDPAREWTELLLKTRALTG</sequence>
<keyword evidence="3" id="KW-1185">Reference proteome</keyword>
<reference evidence="2 3" key="1">
    <citation type="journal article" date="2023" name="Antonie Van Leeuwenhoek">
        <title>Mesoterricola silvestris gen. nov., sp. nov., Mesoterricola sediminis sp. nov., Geothrix oryzae sp. nov., Geothrix edaphica sp. nov., Geothrix rubra sp. nov., and Geothrix limicola sp. nov., six novel members of Acidobacteriota isolated from soils.</title>
        <authorList>
            <person name="Itoh H."/>
            <person name="Sugisawa Y."/>
            <person name="Mise K."/>
            <person name="Xu Z."/>
            <person name="Kuniyasu M."/>
            <person name="Ushijima N."/>
            <person name="Kawano K."/>
            <person name="Kobayashi E."/>
            <person name="Shiratori Y."/>
            <person name="Masuda Y."/>
            <person name="Senoo K."/>
        </authorList>
    </citation>
    <scope>NUCLEOTIDE SEQUENCE [LARGE SCALE GENOMIC DNA]</scope>
    <source>
        <strain evidence="2 3">Red803</strain>
    </source>
</reference>
<dbReference type="Gene3D" id="3.60.120.10">
    <property type="entry name" value="Anthranilate synthase"/>
    <property type="match status" value="1"/>
</dbReference>
<dbReference type="Proteomes" id="UP001165089">
    <property type="component" value="Unassembled WGS sequence"/>
</dbReference>
<evidence type="ECO:0000313" key="3">
    <source>
        <dbReference type="Proteomes" id="UP001165089"/>
    </source>
</evidence>
<gene>
    <name evidence="2" type="ORF">GETHPA_06590</name>
</gene>
<accession>A0ABQ5Q3X1</accession>
<protein>
    <recommendedName>
        <fullName evidence="1">Chorismate-utilising enzyme C-terminal domain-containing protein</fullName>
    </recommendedName>
</protein>
<dbReference type="PANTHER" id="PTHR11236:SF50">
    <property type="entry name" value="AMINODEOXYCHORISMATE SYNTHASE COMPONENT 1"/>
    <property type="match status" value="1"/>
</dbReference>
<dbReference type="InterPro" id="IPR005801">
    <property type="entry name" value="ADC_synthase"/>
</dbReference>
<dbReference type="InterPro" id="IPR015890">
    <property type="entry name" value="Chorismate_C"/>
</dbReference>
<feature type="domain" description="Chorismate-utilising enzyme C-terminal" evidence="1">
    <location>
        <begin position="138"/>
        <end position="390"/>
    </location>
</feature>
<dbReference type="PANTHER" id="PTHR11236">
    <property type="entry name" value="AMINOBENZOATE/ANTHRANILATE SYNTHASE"/>
    <property type="match status" value="1"/>
</dbReference>
<dbReference type="PRINTS" id="PR00095">
    <property type="entry name" value="ANTSNTHASEI"/>
</dbReference>
<dbReference type="Pfam" id="PF00425">
    <property type="entry name" value="Chorismate_bind"/>
    <property type="match status" value="1"/>
</dbReference>
<dbReference type="InterPro" id="IPR019999">
    <property type="entry name" value="Anth_synth_I-like"/>
</dbReference>